<sequence length="163" mass="17883">MVDATLIYQATISTPIGKIGIRTSDNYLLGINYLGDSKLIIKPKTIMAKETVEQVLCYFADPEFSFEIPFSLNVTPFQETVLQALRKIPVGATQSYAELAQLLETKPRPIGNACRKNPIPIVIPCHRIIASTGMGGYGGAIKGPILEIKRWLLQHECTPIPSA</sequence>
<dbReference type="InterPro" id="IPR036217">
    <property type="entry name" value="MethylDNA_cys_MeTrfase_DNAb"/>
</dbReference>
<evidence type="ECO:0000256" key="5">
    <source>
        <dbReference type="ARBA" id="ARBA00023204"/>
    </source>
</evidence>
<dbReference type="SUPFAM" id="SSF53155">
    <property type="entry name" value="Methylated DNA-protein cysteine methyltransferase domain"/>
    <property type="match status" value="1"/>
</dbReference>
<evidence type="ECO:0000256" key="1">
    <source>
        <dbReference type="ARBA" id="ARBA00001286"/>
    </source>
</evidence>
<organism evidence="8 9">
    <name type="scientific">Candidatus Coxiella mudrowiae</name>
    <dbReference type="NCBI Taxonomy" id="2054173"/>
    <lineage>
        <taxon>Bacteria</taxon>
        <taxon>Pseudomonadati</taxon>
        <taxon>Pseudomonadota</taxon>
        <taxon>Gammaproteobacteria</taxon>
        <taxon>Legionellales</taxon>
        <taxon>Coxiellaceae</taxon>
        <taxon>Coxiella</taxon>
    </lineage>
</organism>
<comment type="catalytic activity">
    <reaction evidence="6">
        <text>a 6-O-methyl-2'-deoxyguanosine in DNA + L-cysteinyl-[protein] = S-methyl-L-cysteinyl-[protein] + a 2'-deoxyguanosine in DNA</text>
        <dbReference type="Rhea" id="RHEA:24000"/>
        <dbReference type="Rhea" id="RHEA-COMP:10131"/>
        <dbReference type="Rhea" id="RHEA-COMP:10132"/>
        <dbReference type="Rhea" id="RHEA-COMP:11367"/>
        <dbReference type="Rhea" id="RHEA-COMP:11368"/>
        <dbReference type="ChEBI" id="CHEBI:29950"/>
        <dbReference type="ChEBI" id="CHEBI:82612"/>
        <dbReference type="ChEBI" id="CHEBI:85445"/>
        <dbReference type="ChEBI" id="CHEBI:85448"/>
        <dbReference type="EC" id="2.1.1.63"/>
    </reaction>
</comment>
<keyword evidence="2 8" id="KW-0489">Methyltransferase</keyword>
<dbReference type="RefSeq" id="WP_048875486.1">
    <property type="nucleotide sequence ID" value="NZ_CP011126.1"/>
</dbReference>
<keyword evidence="3" id="KW-0808">Transferase</keyword>
<dbReference type="GO" id="GO:0016787">
    <property type="term" value="F:hydrolase activity"/>
    <property type="evidence" value="ECO:0007669"/>
    <property type="project" value="UniProtKB-KW"/>
</dbReference>
<evidence type="ECO:0000313" key="9">
    <source>
        <dbReference type="Proteomes" id="UP000063965"/>
    </source>
</evidence>
<keyword evidence="4" id="KW-0227">DNA damage</keyword>
<name>A0ABN4HQ43_9COXI</name>
<evidence type="ECO:0000313" key="8">
    <source>
        <dbReference type="EMBL" id="AKQ33832.1"/>
    </source>
</evidence>
<comment type="catalytic activity">
    <reaction evidence="1">
        <text>a 4-O-methyl-thymidine in DNA + L-cysteinyl-[protein] = a thymidine in DNA + S-methyl-L-cysteinyl-[protein]</text>
        <dbReference type="Rhea" id="RHEA:53428"/>
        <dbReference type="Rhea" id="RHEA-COMP:10131"/>
        <dbReference type="Rhea" id="RHEA-COMP:10132"/>
        <dbReference type="Rhea" id="RHEA-COMP:13555"/>
        <dbReference type="Rhea" id="RHEA-COMP:13556"/>
        <dbReference type="ChEBI" id="CHEBI:29950"/>
        <dbReference type="ChEBI" id="CHEBI:82612"/>
        <dbReference type="ChEBI" id="CHEBI:137386"/>
        <dbReference type="ChEBI" id="CHEBI:137387"/>
        <dbReference type="EC" id="2.1.1.63"/>
    </reaction>
</comment>
<dbReference type="PANTHER" id="PTHR10815:SF13">
    <property type="entry name" value="METHYLATED-DNA--PROTEIN-CYSTEINE METHYLTRANSFERASE"/>
    <property type="match status" value="1"/>
</dbReference>
<dbReference type="Gene3D" id="1.10.10.10">
    <property type="entry name" value="Winged helix-like DNA-binding domain superfamily/Winged helix DNA-binding domain"/>
    <property type="match status" value="1"/>
</dbReference>
<evidence type="ECO:0000256" key="3">
    <source>
        <dbReference type="ARBA" id="ARBA00022679"/>
    </source>
</evidence>
<dbReference type="Proteomes" id="UP000063965">
    <property type="component" value="Chromosome"/>
</dbReference>
<dbReference type="CDD" id="cd06445">
    <property type="entry name" value="ATase"/>
    <property type="match status" value="1"/>
</dbReference>
<dbReference type="SUPFAM" id="SSF46767">
    <property type="entry name" value="Methylated DNA-protein cysteine methyltransferase, C-terminal domain"/>
    <property type="match status" value="1"/>
</dbReference>
<feature type="domain" description="Methylated-DNA-[protein]-cysteine S-methyltransferase DNA binding" evidence="7">
    <location>
        <begin position="76"/>
        <end position="156"/>
    </location>
</feature>
<dbReference type="InterPro" id="IPR001497">
    <property type="entry name" value="MethylDNA_cys_MeTrfase_AS"/>
</dbReference>
<evidence type="ECO:0000256" key="6">
    <source>
        <dbReference type="ARBA" id="ARBA00049348"/>
    </source>
</evidence>
<reference evidence="8 9" key="1">
    <citation type="journal article" date="2015" name="Genome Biol. Evol.">
        <title>Distinctive Genome Reduction Rates Revealed by Genomic Analyses of Two Coxiella-Like Endosymbionts in Ticks.</title>
        <authorList>
            <person name="Gottlieb Y."/>
            <person name="Lalzar I."/>
            <person name="Klasson L."/>
        </authorList>
    </citation>
    <scope>NUCLEOTIDE SEQUENCE [LARGE SCALE GENOMIC DNA]</scope>
    <source>
        <strain evidence="8 9">CRt</strain>
    </source>
</reference>
<gene>
    <name evidence="8" type="primary">ogt</name>
    <name evidence="8" type="ORF">CleRT_12290</name>
</gene>
<dbReference type="GO" id="GO:0032259">
    <property type="term" value="P:methylation"/>
    <property type="evidence" value="ECO:0007669"/>
    <property type="project" value="UniProtKB-KW"/>
</dbReference>
<dbReference type="Pfam" id="PF01035">
    <property type="entry name" value="DNA_binding_1"/>
    <property type="match status" value="1"/>
</dbReference>
<accession>A0ABN4HQ43</accession>
<proteinExistence type="predicted"/>
<dbReference type="InterPro" id="IPR036388">
    <property type="entry name" value="WH-like_DNA-bd_sf"/>
</dbReference>
<dbReference type="EMBL" id="CP011126">
    <property type="protein sequence ID" value="AKQ33832.1"/>
    <property type="molecule type" value="Genomic_DNA"/>
</dbReference>
<evidence type="ECO:0000256" key="2">
    <source>
        <dbReference type="ARBA" id="ARBA00022603"/>
    </source>
</evidence>
<keyword evidence="9" id="KW-1185">Reference proteome</keyword>
<dbReference type="GO" id="GO:0008168">
    <property type="term" value="F:methyltransferase activity"/>
    <property type="evidence" value="ECO:0007669"/>
    <property type="project" value="UniProtKB-KW"/>
</dbReference>
<protein>
    <submittedName>
        <fullName evidence="8">O6-methylguanine-DNA methyltransferase</fullName>
    </submittedName>
</protein>
<evidence type="ECO:0000259" key="7">
    <source>
        <dbReference type="Pfam" id="PF01035"/>
    </source>
</evidence>
<dbReference type="InterPro" id="IPR036631">
    <property type="entry name" value="MGMT_N_sf"/>
</dbReference>
<dbReference type="InterPro" id="IPR014048">
    <property type="entry name" value="MethylDNA_cys_MeTrfase_DNA-bd"/>
</dbReference>
<keyword evidence="5" id="KW-0234">DNA repair</keyword>
<dbReference type="PANTHER" id="PTHR10815">
    <property type="entry name" value="METHYLATED-DNA--PROTEIN-CYSTEINE METHYLTRANSFERASE"/>
    <property type="match status" value="1"/>
</dbReference>
<dbReference type="NCBIfam" id="TIGR00589">
    <property type="entry name" value="ogt"/>
    <property type="match status" value="1"/>
</dbReference>
<dbReference type="PROSITE" id="PS00374">
    <property type="entry name" value="MGMT"/>
    <property type="match status" value="1"/>
</dbReference>
<evidence type="ECO:0000256" key="4">
    <source>
        <dbReference type="ARBA" id="ARBA00022763"/>
    </source>
</evidence>